<dbReference type="GO" id="GO:0016747">
    <property type="term" value="F:acyltransferase activity, transferring groups other than amino-acyl groups"/>
    <property type="evidence" value="ECO:0007669"/>
    <property type="project" value="InterPro"/>
</dbReference>
<keyword evidence="2" id="KW-0012">Acyltransferase</keyword>
<dbReference type="Proteomes" id="UP000019486">
    <property type="component" value="Unassembled WGS sequence"/>
</dbReference>
<dbReference type="CDD" id="cd04301">
    <property type="entry name" value="NAT_SF"/>
    <property type="match status" value="1"/>
</dbReference>
<dbReference type="SUPFAM" id="SSF55729">
    <property type="entry name" value="Acyl-CoA N-acyltransferases (Nat)"/>
    <property type="match status" value="1"/>
</dbReference>
<dbReference type="OrthoDB" id="9775595at2"/>
<keyword evidence="5" id="KW-1185">Reference proteome</keyword>
<dbReference type="InterPro" id="IPR056935">
    <property type="entry name" value="Rv0428c-like_C"/>
</dbReference>
<dbReference type="InterPro" id="IPR050680">
    <property type="entry name" value="YpeA/RimI_acetyltransf"/>
</dbReference>
<keyword evidence="1 4" id="KW-0808">Transferase</keyword>
<comment type="caution">
    <text evidence="4">The sequence shown here is derived from an EMBL/GenBank/DDBJ whole genome shotgun (WGS) entry which is preliminary data.</text>
</comment>
<dbReference type="InterPro" id="IPR016181">
    <property type="entry name" value="Acyl_CoA_acyltransferase"/>
</dbReference>
<dbReference type="InterPro" id="IPR000182">
    <property type="entry name" value="GNAT_dom"/>
</dbReference>
<dbReference type="EMBL" id="AVFL01000002">
    <property type="protein sequence ID" value="EWY42185.1"/>
    <property type="molecule type" value="Genomic_DNA"/>
</dbReference>
<evidence type="ECO:0000256" key="1">
    <source>
        <dbReference type="ARBA" id="ARBA00022679"/>
    </source>
</evidence>
<evidence type="ECO:0000256" key="2">
    <source>
        <dbReference type="ARBA" id="ARBA00023315"/>
    </source>
</evidence>
<dbReference type="PROSITE" id="PS51186">
    <property type="entry name" value="GNAT"/>
    <property type="match status" value="1"/>
</dbReference>
<organism evidence="4 5">
    <name type="scientific">Skermanella stibiiresistens SB22</name>
    <dbReference type="NCBI Taxonomy" id="1385369"/>
    <lineage>
        <taxon>Bacteria</taxon>
        <taxon>Pseudomonadati</taxon>
        <taxon>Pseudomonadota</taxon>
        <taxon>Alphaproteobacteria</taxon>
        <taxon>Rhodospirillales</taxon>
        <taxon>Azospirillaceae</taxon>
        <taxon>Skermanella</taxon>
    </lineage>
</organism>
<evidence type="ECO:0000259" key="3">
    <source>
        <dbReference type="PROSITE" id="PS51186"/>
    </source>
</evidence>
<sequence>MGLPMMDTEETVLGLEERAFNAWPALRSVLSDGWLMRFSEGLTKRANSVNAVRPTGMFRDTLALAEDLYARQRTPVIFRLSPLAGDEPDDVLHRIGYRRLDETMVMTAPVPGDARRDPAVTITAAPTPAWSEGFAAANGITPTMRNVHDRMLGSILMPAAFATVFEGGRPLAYGLAVAERGMVGLFDIVTVPEARRRGAGRLLVSSLLDWGRAHHAERAYLQVTATNERALGLYESAGFREVYRYHYRYRT</sequence>
<proteinExistence type="predicted"/>
<dbReference type="Gene3D" id="3.40.630.30">
    <property type="match status" value="1"/>
</dbReference>
<evidence type="ECO:0000313" key="5">
    <source>
        <dbReference type="Proteomes" id="UP000019486"/>
    </source>
</evidence>
<reference evidence="4 5" key="1">
    <citation type="submission" date="2013-08" db="EMBL/GenBank/DDBJ databases">
        <title>The genome sequence of Skermanella stibiiresistens.</title>
        <authorList>
            <person name="Zhu W."/>
            <person name="Wang G."/>
        </authorList>
    </citation>
    <scope>NUCLEOTIDE SEQUENCE [LARGE SCALE GENOMIC DNA]</scope>
    <source>
        <strain evidence="4 5">SB22</strain>
    </source>
</reference>
<name>W9H7I6_9PROT</name>
<evidence type="ECO:0000313" key="4">
    <source>
        <dbReference type="EMBL" id="EWY42185.1"/>
    </source>
</evidence>
<dbReference type="Pfam" id="PF24553">
    <property type="entry name" value="Rv0428c_C"/>
    <property type="match status" value="1"/>
</dbReference>
<protein>
    <submittedName>
        <fullName evidence="4">GCN5 family acetyltransferase</fullName>
    </submittedName>
</protein>
<feature type="domain" description="N-acetyltransferase" evidence="3">
    <location>
        <begin position="120"/>
        <end position="251"/>
    </location>
</feature>
<accession>W9H7I6</accession>
<gene>
    <name evidence="4" type="ORF">N825_20000</name>
</gene>
<dbReference type="PANTHER" id="PTHR43420">
    <property type="entry name" value="ACETYLTRANSFERASE"/>
    <property type="match status" value="1"/>
</dbReference>
<dbReference type="STRING" id="1385369.N825_20000"/>
<dbReference type="AlphaFoldDB" id="W9H7I6"/>